<feature type="signal peptide" evidence="1">
    <location>
        <begin position="1"/>
        <end position="21"/>
    </location>
</feature>
<comment type="caution">
    <text evidence="2">The sequence shown here is derived from an EMBL/GenBank/DDBJ whole genome shotgun (WGS) entry which is preliminary data.</text>
</comment>
<dbReference type="SUPFAM" id="SSF50965">
    <property type="entry name" value="Galactose oxidase, central domain"/>
    <property type="match status" value="1"/>
</dbReference>
<dbReference type="AlphaFoldDB" id="A0A9D1J4A5"/>
<feature type="chain" id="PRO_5039359664" description="Lipoprotein" evidence="1">
    <location>
        <begin position="22"/>
        <end position="396"/>
    </location>
</feature>
<evidence type="ECO:0000256" key="1">
    <source>
        <dbReference type="SAM" id="SignalP"/>
    </source>
</evidence>
<gene>
    <name evidence="2" type="ORF">IAB37_01150</name>
</gene>
<accession>A0A9D1J4A5</accession>
<proteinExistence type="predicted"/>
<dbReference type="InterPro" id="IPR011043">
    <property type="entry name" value="Gal_Oxase/kelch_b-propeller"/>
</dbReference>
<reference evidence="2" key="1">
    <citation type="submission" date="2020-10" db="EMBL/GenBank/DDBJ databases">
        <authorList>
            <person name="Gilroy R."/>
        </authorList>
    </citation>
    <scope>NUCLEOTIDE SEQUENCE</scope>
    <source>
        <strain evidence="2">CHK189-12415</strain>
    </source>
</reference>
<organism evidence="2 3">
    <name type="scientific">Candidatus Faecivivens stercoravium</name>
    <dbReference type="NCBI Taxonomy" id="2840803"/>
    <lineage>
        <taxon>Bacteria</taxon>
        <taxon>Bacillati</taxon>
        <taxon>Bacillota</taxon>
        <taxon>Clostridia</taxon>
        <taxon>Eubacteriales</taxon>
        <taxon>Oscillospiraceae</taxon>
        <taxon>Oscillospiraceae incertae sedis</taxon>
        <taxon>Candidatus Faecivivens</taxon>
    </lineage>
</organism>
<protein>
    <recommendedName>
        <fullName evidence="4">Lipoprotein</fullName>
    </recommendedName>
</protein>
<reference evidence="2" key="2">
    <citation type="journal article" date="2021" name="PeerJ">
        <title>Extensive microbial diversity within the chicken gut microbiome revealed by metagenomics and culture.</title>
        <authorList>
            <person name="Gilroy R."/>
            <person name="Ravi A."/>
            <person name="Getino M."/>
            <person name="Pursley I."/>
            <person name="Horton D.L."/>
            <person name="Alikhan N.F."/>
            <person name="Baker D."/>
            <person name="Gharbi K."/>
            <person name="Hall N."/>
            <person name="Watson M."/>
            <person name="Adriaenssens E.M."/>
            <person name="Foster-Nyarko E."/>
            <person name="Jarju S."/>
            <person name="Secka A."/>
            <person name="Antonio M."/>
            <person name="Oren A."/>
            <person name="Chaudhuri R.R."/>
            <person name="La Ragione R."/>
            <person name="Hildebrand F."/>
            <person name="Pallen M.J."/>
        </authorList>
    </citation>
    <scope>NUCLEOTIDE SEQUENCE</scope>
    <source>
        <strain evidence="2">CHK189-12415</strain>
    </source>
</reference>
<dbReference type="Proteomes" id="UP000824241">
    <property type="component" value="Unassembled WGS sequence"/>
</dbReference>
<sequence>MKKRMALLLAAVLTAAGVSGCGSGDSAFTTGLFSTTYPNDFSRDKSTYPIANEIGGGTLLRAGNSLYRWDGDEVTLIEEEPPDTLRNLVEVGGKLYYWKQGGIFRYNWKTGESTQVFSFDEPRNITRFWASDGVLYAFAGSSITDDYLLYRYDIRTKKGEKVNWVADIGRYPIIFGVVGDEALVSWVDSDAERTRRFAWMDTTDGSTRPCTLERYPNGCRDGSLIVYQAGWEEIILHDVETCEETAIPVPRRILAAEDPEDYILMAVGEDSLYWLQMKSVKRKWREVYAAMMENRYLSQYTGEYTFYRQEGDSLEPFFTFRSDVFASDMLGYAQLIGDTFYFAYSGTPQTFSGVRSLIPPDDEPIRGRTMVFAARKPDGEICTLVERPFPVTDTAY</sequence>
<evidence type="ECO:0000313" key="2">
    <source>
        <dbReference type="EMBL" id="HIR60175.1"/>
    </source>
</evidence>
<dbReference type="PROSITE" id="PS51257">
    <property type="entry name" value="PROKAR_LIPOPROTEIN"/>
    <property type="match status" value="1"/>
</dbReference>
<name>A0A9D1J4A5_9FIRM</name>
<keyword evidence="1" id="KW-0732">Signal</keyword>
<dbReference type="EMBL" id="DVHA01000035">
    <property type="protein sequence ID" value="HIR60175.1"/>
    <property type="molecule type" value="Genomic_DNA"/>
</dbReference>
<evidence type="ECO:0008006" key="4">
    <source>
        <dbReference type="Google" id="ProtNLM"/>
    </source>
</evidence>
<evidence type="ECO:0000313" key="3">
    <source>
        <dbReference type="Proteomes" id="UP000824241"/>
    </source>
</evidence>